<dbReference type="Gene3D" id="1.10.3860.10">
    <property type="entry name" value="Sodium:dicarboxylate symporter"/>
    <property type="match status" value="1"/>
</dbReference>
<evidence type="ECO:0000256" key="4">
    <source>
        <dbReference type="ARBA" id="ARBA00022692"/>
    </source>
</evidence>
<feature type="transmembrane region" description="Helical" evidence="7">
    <location>
        <begin position="505"/>
        <end position="525"/>
    </location>
</feature>
<dbReference type="AlphaFoldDB" id="T0R3N2"/>
<protein>
    <recommendedName>
        <fullName evidence="7">Amino acid transporter</fullName>
    </recommendedName>
</protein>
<feature type="transmembrane region" description="Helical" evidence="7">
    <location>
        <begin position="473"/>
        <end position="499"/>
    </location>
</feature>
<dbReference type="Pfam" id="PF00375">
    <property type="entry name" value="SDF"/>
    <property type="match status" value="2"/>
</dbReference>
<sequence length="556" mass="59385">MDKGIYLYVADGSNGTPQTKAASVSSVPSSNLTPGAKPPPPEPLGIRTNFTTAGNTNAQYVFDDPIMEEGAGGMMAPHADYDPRGSGFVSSLSVVIGAALGVGFGLLLSNSFDVGEDTRRWLALPGDLFVRALRCLIVPLVFCTMSVSVAEVVVLRKTSILTWRTAGTFFLTSLLATIQGMVLALIYHSMFMGTNTNDGTVTSGPLLALKCANGLYLNTLPNGSVVCAAPDYAGVNATQFEITDVNNVLSVKTPLANLSLTKQAIAIIELMVPDNIFASMAQGSLLSIIMFALPLGYAIARSSADGADNYVLNVLRQARNSLLLICNAVLRLTPIAVAFLICNAIVAVDSTSSTVLAQAGYLILTFSCGIVSHMLIVMPLVLFLFTRINPYSYIRQLVPAYVFAFGCSSSMASLPVAVTVVHQTRQVSRSLAQMILCLGTPVNLNAPGLYFPVMMVFLVNTSGMNDLLGVPQMVVLFFVSLLASMGTAPVPNAALVMLMTVWKTVFPTMVIPHSFVYIVAVDFILDRICTMCNLNGNMVVTRILAEKYNDAWAHHE</sequence>
<organism evidence="9 10">
    <name type="scientific">Saprolegnia diclina (strain VS20)</name>
    <dbReference type="NCBI Taxonomy" id="1156394"/>
    <lineage>
        <taxon>Eukaryota</taxon>
        <taxon>Sar</taxon>
        <taxon>Stramenopiles</taxon>
        <taxon>Oomycota</taxon>
        <taxon>Saprolegniomycetes</taxon>
        <taxon>Saprolegniales</taxon>
        <taxon>Saprolegniaceae</taxon>
        <taxon>Saprolegnia</taxon>
    </lineage>
</organism>
<evidence type="ECO:0000256" key="3">
    <source>
        <dbReference type="ARBA" id="ARBA00022475"/>
    </source>
</evidence>
<dbReference type="GO" id="GO:0005886">
    <property type="term" value="C:plasma membrane"/>
    <property type="evidence" value="ECO:0007669"/>
    <property type="project" value="UniProtKB-SubCell"/>
</dbReference>
<reference evidence="9 10" key="1">
    <citation type="submission" date="2012-04" db="EMBL/GenBank/DDBJ databases">
        <title>The Genome Sequence of Saprolegnia declina VS20.</title>
        <authorList>
            <consortium name="The Broad Institute Genome Sequencing Platform"/>
            <person name="Russ C."/>
            <person name="Nusbaum C."/>
            <person name="Tyler B."/>
            <person name="van West P."/>
            <person name="Dieguez-Uribeondo J."/>
            <person name="de Bruijn I."/>
            <person name="Tripathy S."/>
            <person name="Jiang R."/>
            <person name="Young S.K."/>
            <person name="Zeng Q."/>
            <person name="Gargeya S."/>
            <person name="Fitzgerald M."/>
            <person name="Haas B."/>
            <person name="Abouelleil A."/>
            <person name="Alvarado L."/>
            <person name="Arachchi H.M."/>
            <person name="Berlin A."/>
            <person name="Chapman S.B."/>
            <person name="Goldberg J."/>
            <person name="Griggs A."/>
            <person name="Gujja S."/>
            <person name="Hansen M."/>
            <person name="Howarth C."/>
            <person name="Imamovic A."/>
            <person name="Larimer J."/>
            <person name="McCowen C."/>
            <person name="Montmayeur A."/>
            <person name="Murphy C."/>
            <person name="Neiman D."/>
            <person name="Pearson M."/>
            <person name="Priest M."/>
            <person name="Roberts A."/>
            <person name="Saif S."/>
            <person name="Shea T."/>
            <person name="Sisk P."/>
            <person name="Sykes S."/>
            <person name="Wortman J."/>
            <person name="Nusbaum C."/>
            <person name="Birren B."/>
        </authorList>
    </citation>
    <scope>NUCLEOTIDE SEQUENCE [LARGE SCALE GENOMIC DNA]</scope>
    <source>
        <strain evidence="9 10">VS20</strain>
    </source>
</reference>
<evidence type="ECO:0000313" key="10">
    <source>
        <dbReference type="Proteomes" id="UP000030762"/>
    </source>
</evidence>
<dbReference type="GO" id="GO:0015293">
    <property type="term" value="F:symporter activity"/>
    <property type="evidence" value="ECO:0007669"/>
    <property type="project" value="UniProtKB-UniRule"/>
</dbReference>
<feature type="transmembrane region" description="Helical" evidence="7">
    <location>
        <begin position="442"/>
        <end position="461"/>
    </location>
</feature>
<feature type="transmembrane region" description="Helical" evidence="7">
    <location>
        <begin position="128"/>
        <end position="154"/>
    </location>
</feature>
<keyword evidence="4 7" id="KW-0812">Transmembrane</keyword>
<evidence type="ECO:0000256" key="5">
    <source>
        <dbReference type="ARBA" id="ARBA00022989"/>
    </source>
</evidence>
<evidence type="ECO:0000256" key="1">
    <source>
        <dbReference type="ARBA" id="ARBA00004651"/>
    </source>
</evidence>
<dbReference type="RefSeq" id="XP_008605784.1">
    <property type="nucleotide sequence ID" value="XM_008607562.1"/>
</dbReference>
<name>T0R3N2_SAPDV</name>
<dbReference type="eggNOG" id="KOG3787">
    <property type="taxonomic scope" value="Eukaryota"/>
</dbReference>
<feature type="transmembrane region" description="Helical" evidence="7">
    <location>
        <begin position="321"/>
        <end position="347"/>
    </location>
</feature>
<dbReference type="STRING" id="1156394.T0R3N2"/>
<evidence type="ECO:0000256" key="7">
    <source>
        <dbReference type="RuleBase" id="RU361216"/>
    </source>
</evidence>
<dbReference type="OrthoDB" id="68212at2759"/>
<evidence type="ECO:0000256" key="2">
    <source>
        <dbReference type="ARBA" id="ARBA00022448"/>
    </source>
</evidence>
<dbReference type="OMA" id="CARKNLG"/>
<dbReference type="Proteomes" id="UP000030762">
    <property type="component" value="Unassembled WGS sequence"/>
</dbReference>
<comment type="similarity">
    <text evidence="7">Belongs to the dicarboxylate/amino acid:cation symporter (DAACS) (TC 2.A.23) family.</text>
</comment>
<feature type="transmembrane region" description="Helical" evidence="7">
    <location>
        <begin position="166"/>
        <end position="187"/>
    </location>
</feature>
<dbReference type="VEuPathDB" id="FungiDB:SDRG_02003"/>
<dbReference type="InParanoid" id="T0R3N2"/>
<keyword evidence="2 7" id="KW-0813">Transport</keyword>
<keyword evidence="6 7" id="KW-0472">Membrane</keyword>
<accession>T0R3N2</accession>
<feature type="transmembrane region" description="Helical" evidence="7">
    <location>
        <begin position="397"/>
        <end position="422"/>
    </location>
</feature>
<feature type="region of interest" description="Disordered" evidence="8">
    <location>
        <begin position="16"/>
        <end position="44"/>
    </location>
</feature>
<keyword evidence="5 7" id="KW-1133">Transmembrane helix</keyword>
<dbReference type="PRINTS" id="PR00173">
    <property type="entry name" value="EDTRNSPORT"/>
</dbReference>
<keyword evidence="3" id="KW-1003">Cell membrane</keyword>
<comment type="subcellular location">
    <subcellularLocation>
        <location evidence="1">Cell membrane</location>
        <topology evidence="1">Multi-pass membrane protein</topology>
    </subcellularLocation>
    <subcellularLocation>
        <location evidence="7">Membrane</location>
        <topology evidence="7">Multi-pass membrane protein</topology>
    </subcellularLocation>
</comment>
<feature type="transmembrane region" description="Helical" evidence="7">
    <location>
        <begin position="88"/>
        <end position="108"/>
    </location>
</feature>
<feature type="transmembrane region" description="Helical" evidence="7">
    <location>
        <begin position="359"/>
        <end position="385"/>
    </location>
</feature>
<dbReference type="PANTHER" id="PTHR42865">
    <property type="entry name" value="PROTON/GLUTAMATE-ASPARTATE SYMPORTER"/>
    <property type="match status" value="1"/>
</dbReference>
<keyword evidence="10" id="KW-1185">Reference proteome</keyword>
<feature type="compositionally biased region" description="Polar residues" evidence="8">
    <location>
        <begin position="16"/>
        <end position="33"/>
    </location>
</feature>
<dbReference type="EMBL" id="JH767135">
    <property type="protein sequence ID" value="EQC40940.1"/>
    <property type="molecule type" value="Genomic_DNA"/>
</dbReference>
<evidence type="ECO:0000313" key="9">
    <source>
        <dbReference type="EMBL" id="EQC40940.1"/>
    </source>
</evidence>
<evidence type="ECO:0000256" key="6">
    <source>
        <dbReference type="ARBA" id="ARBA00023136"/>
    </source>
</evidence>
<evidence type="ECO:0000256" key="8">
    <source>
        <dbReference type="SAM" id="MobiDB-lite"/>
    </source>
</evidence>
<dbReference type="InterPro" id="IPR001991">
    <property type="entry name" value="Na-dicarboxylate_symporter"/>
</dbReference>
<dbReference type="InterPro" id="IPR036458">
    <property type="entry name" value="Na:dicarbo_symporter_sf"/>
</dbReference>
<keyword evidence="7" id="KW-0769">Symport</keyword>
<dbReference type="SUPFAM" id="SSF118215">
    <property type="entry name" value="Proton glutamate symport protein"/>
    <property type="match status" value="1"/>
</dbReference>
<dbReference type="PANTHER" id="PTHR42865:SF7">
    <property type="entry name" value="PROTON_GLUTAMATE-ASPARTATE SYMPORTER"/>
    <property type="match status" value="1"/>
</dbReference>
<gene>
    <name evidence="9" type="ORF">SDRG_02003</name>
</gene>
<feature type="transmembrane region" description="Helical" evidence="7">
    <location>
        <begin position="280"/>
        <end position="300"/>
    </location>
</feature>
<dbReference type="GeneID" id="19942730"/>
<proteinExistence type="inferred from homology"/>